<evidence type="ECO:0000313" key="1">
    <source>
        <dbReference type="EMBL" id="MBF1128829.1"/>
    </source>
</evidence>
<dbReference type="EMBL" id="JABZMK010000003">
    <property type="protein sequence ID" value="MBF1128829.1"/>
    <property type="molecule type" value="Genomic_DNA"/>
</dbReference>
<sequence>MKYSLLLSLLSLIAWKYDCLFPAGLFGLLAGFLFSLLFRRKIQILAIGYISASILTVILFPIEFSFAAIARIGIAWAAAITALMTFLILFSLIIKTKEKLQ</sequence>
<accession>A0A930B776</accession>
<comment type="caution">
    <text evidence="1">The sequence shown here is derived from an EMBL/GenBank/DDBJ whole genome shotgun (WGS) entry which is preliminary data.</text>
</comment>
<name>A0A930B776_9FIRM</name>
<dbReference type="RefSeq" id="WP_274950780.1">
    <property type="nucleotide sequence ID" value="NZ_CAJPSS010000011.1"/>
</dbReference>
<dbReference type="AlphaFoldDB" id="A0A930B776"/>
<reference evidence="1" key="1">
    <citation type="submission" date="2020-04" db="EMBL/GenBank/DDBJ databases">
        <title>Deep metagenomics examines the oral microbiome during advanced dental caries in children, revealing novel taxa and co-occurrences with host molecules.</title>
        <authorList>
            <person name="Baker J.L."/>
            <person name="Morton J.T."/>
            <person name="Dinis M."/>
            <person name="Alvarez R."/>
            <person name="Tran N.C."/>
            <person name="Knight R."/>
            <person name="Edlund A."/>
        </authorList>
    </citation>
    <scope>NUCLEOTIDE SEQUENCE</scope>
    <source>
        <strain evidence="1">JCVI_32_bin.14</strain>
    </source>
</reference>
<gene>
    <name evidence="1" type="ORF">HXL70_02150</name>
</gene>
<protein>
    <submittedName>
        <fullName evidence="1">Uncharacterized protein</fullName>
    </submittedName>
</protein>
<proteinExistence type="predicted"/>
<evidence type="ECO:0000313" key="2">
    <source>
        <dbReference type="Proteomes" id="UP000757890"/>
    </source>
</evidence>
<dbReference type="Proteomes" id="UP000757890">
    <property type="component" value="Unassembled WGS sequence"/>
</dbReference>
<organism evidence="1 2">
    <name type="scientific">Dialister invisus</name>
    <dbReference type="NCBI Taxonomy" id="218538"/>
    <lineage>
        <taxon>Bacteria</taxon>
        <taxon>Bacillati</taxon>
        <taxon>Bacillota</taxon>
        <taxon>Negativicutes</taxon>
        <taxon>Veillonellales</taxon>
        <taxon>Veillonellaceae</taxon>
        <taxon>Dialister</taxon>
    </lineage>
</organism>